<dbReference type="InterPro" id="IPR013551">
    <property type="entry name" value="YicC-like_C"/>
</dbReference>
<evidence type="ECO:0000259" key="7">
    <source>
        <dbReference type="Pfam" id="PF08340"/>
    </source>
</evidence>
<reference evidence="8" key="1">
    <citation type="submission" date="2022-12" db="EMBL/GenBank/DDBJ databases">
        <title>Reference genome sequencing for broad-spectrum identification of bacterial and archaeal isolates by mass spectrometry.</title>
        <authorList>
            <person name="Sekiguchi Y."/>
            <person name="Tourlousse D.M."/>
        </authorList>
    </citation>
    <scope>NUCLEOTIDE SEQUENCE</scope>
    <source>
        <strain evidence="8">ASRB1</strain>
    </source>
</reference>
<dbReference type="AlphaFoldDB" id="A0A9W6D3W8"/>
<dbReference type="Proteomes" id="UP001144372">
    <property type="component" value="Unassembled WGS sequence"/>
</dbReference>
<comment type="similarity">
    <text evidence="5">Belongs to the YicC/YloC family.</text>
</comment>
<protein>
    <recommendedName>
        <fullName evidence="10">YicC family protein</fullName>
    </recommendedName>
</protein>
<dbReference type="InterPro" id="IPR005229">
    <property type="entry name" value="YicC/YloC-like"/>
</dbReference>
<evidence type="ECO:0008006" key="10">
    <source>
        <dbReference type="Google" id="ProtNLM"/>
    </source>
</evidence>
<dbReference type="NCBIfam" id="TIGR00255">
    <property type="entry name" value="YicC/YloC family endoribonuclease"/>
    <property type="match status" value="1"/>
</dbReference>
<dbReference type="PANTHER" id="PTHR30636:SF3">
    <property type="entry name" value="UPF0701 PROTEIN YICC"/>
    <property type="match status" value="1"/>
</dbReference>
<keyword evidence="3" id="KW-0255">Endonuclease</keyword>
<evidence type="ECO:0000259" key="6">
    <source>
        <dbReference type="Pfam" id="PF03755"/>
    </source>
</evidence>
<dbReference type="RefSeq" id="WP_281794205.1">
    <property type="nucleotide sequence ID" value="NZ_BSDR01000001.1"/>
</dbReference>
<feature type="domain" description="Endoribonuclease YicC-like N-terminal" evidence="6">
    <location>
        <begin position="2"/>
        <end position="156"/>
    </location>
</feature>
<keyword evidence="4" id="KW-0378">Hydrolase</keyword>
<keyword evidence="2" id="KW-0540">Nuclease</keyword>
<evidence type="ECO:0000256" key="5">
    <source>
        <dbReference type="ARBA" id="ARBA00035648"/>
    </source>
</evidence>
<comment type="caution">
    <text evidence="8">The sequence shown here is derived from an EMBL/GenBank/DDBJ whole genome shotgun (WGS) entry which is preliminary data.</text>
</comment>
<dbReference type="Pfam" id="PF03755">
    <property type="entry name" value="YicC-like_N"/>
    <property type="match status" value="1"/>
</dbReference>
<dbReference type="GO" id="GO:0004521">
    <property type="term" value="F:RNA endonuclease activity"/>
    <property type="evidence" value="ECO:0007669"/>
    <property type="project" value="InterPro"/>
</dbReference>
<name>A0A9W6D3W8_9BACT</name>
<evidence type="ECO:0000256" key="4">
    <source>
        <dbReference type="ARBA" id="ARBA00022801"/>
    </source>
</evidence>
<evidence type="ECO:0000256" key="3">
    <source>
        <dbReference type="ARBA" id="ARBA00022759"/>
    </source>
</evidence>
<evidence type="ECO:0000313" key="9">
    <source>
        <dbReference type="Proteomes" id="UP001144372"/>
    </source>
</evidence>
<dbReference type="EMBL" id="BSDR01000001">
    <property type="protein sequence ID" value="GLI34798.1"/>
    <property type="molecule type" value="Genomic_DNA"/>
</dbReference>
<dbReference type="Pfam" id="PF08340">
    <property type="entry name" value="YicC-like_C"/>
    <property type="match status" value="1"/>
</dbReference>
<dbReference type="PANTHER" id="PTHR30636">
    <property type="entry name" value="UPF0701 PROTEIN YICC"/>
    <property type="match status" value="1"/>
</dbReference>
<dbReference type="InterPro" id="IPR013527">
    <property type="entry name" value="YicC-like_N"/>
</dbReference>
<organism evidence="8 9">
    <name type="scientific">Desulforhabdus amnigena</name>
    <dbReference type="NCBI Taxonomy" id="40218"/>
    <lineage>
        <taxon>Bacteria</taxon>
        <taxon>Pseudomonadati</taxon>
        <taxon>Thermodesulfobacteriota</taxon>
        <taxon>Syntrophobacteria</taxon>
        <taxon>Syntrophobacterales</taxon>
        <taxon>Syntrophobacteraceae</taxon>
        <taxon>Desulforhabdus</taxon>
    </lineage>
</organism>
<evidence type="ECO:0000256" key="2">
    <source>
        <dbReference type="ARBA" id="ARBA00022722"/>
    </source>
</evidence>
<dbReference type="GO" id="GO:0016787">
    <property type="term" value="F:hydrolase activity"/>
    <property type="evidence" value="ECO:0007669"/>
    <property type="project" value="UniProtKB-KW"/>
</dbReference>
<proteinExistence type="inferred from homology"/>
<gene>
    <name evidence="8" type="primary">yicC</name>
    <name evidence="8" type="ORF">DAMNIGENAA_22310</name>
</gene>
<sequence>MICSMTAFGRTQKEESGYSVTVEIRSLNGRYLDIVLRLPKNYLEFEEPLRKQIAQVARRGRVEVFVQIETTQIEQKAPRLHIPLARYYWAQLQELHRELPGIDPPKMEHLLRIPHIFESHKEEGDRDVLQKILMNAVAETLEQVRQMRCREGEALLQDCLNRLSTLRRELAVIDSRKDLILEEYQQRLRDRIQELLGDIQVDENRILQEAACSAERSDINEEIVRLNSHFDQLETLLTTSREADGRKLDFLTQELHREVNTIGCKTGDLEALQAVVRMKSEIGKLKEQVQNVE</sequence>
<evidence type="ECO:0000256" key="1">
    <source>
        <dbReference type="ARBA" id="ARBA00001968"/>
    </source>
</evidence>
<accession>A0A9W6D3W8</accession>
<comment type="cofactor">
    <cofactor evidence="1">
        <name>a divalent metal cation</name>
        <dbReference type="ChEBI" id="CHEBI:60240"/>
    </cofactor>
</comment>
<keyword evidence="9" id="KW-1185">Reference proteome</keyword>
<evidence type="ECO:0000313" key="8">
    <source>
        <dbReference type="EMBL" id="GLI34798.1"/>
    </source>
</evidence>
<feature type="domain" description="Endoribonuclease YicC-like C-terminal" evidence="7">
    <location>
        <begin position="174"/>
        <end position="293"/>
    </location>
</feature>